<feature type="coiled-coil region" evidence="3">
    <location>
        <begin position="25"/>
        <end position="52"/>
    </location>
</feature>
<dbReference type="Pfam" id="PF05164">
    <property type="entry name" value="ZapA"/>
    <property type="match status" value="1"/>
</dbReference>
<comment type="similarity">
    <text evidence="1">Belongs to the ZapA family. Type 1 subfamily.</text>
</comment>
<dbReference type="EMBL" id="JH611165">
    <property type="protein sequence ID" value="EJP73410.1"/>
    <property type="molecule type" value="Genomic_DNA"/>
</dbReference>
<evidence type="ECO:0000256" key="1">
    <source>
        <dbReference type="ARBA" id="ARBA00010074"/>
    </source>
</evidence>
<dbReference type="Gene3D" id="3.30.160.880">
    <property type="entry name" value="Cell division protein ZapA protomer, N-terminal domain"/>
    <property type="match status" value="1"/>
</dbReference>
<dbReference type="InterPro" id="IPR007838">
    <property type="entry name" value="Cell_div_ZapA-like"/>
</dbReference>
<dbReference type="Proteomes" id="UP000010116">
    <property type="component" value="Unassembled WGS sequence"/>
</dbReference>
<evidence type="ECO:0000313" key="5">
    <source>
        <dbReference type="Proteomes" id="UP000010116"/>
    </source>
</evidence>
<dbReference type="InterPro" id="IPR042233">
    <property type="entry name" value="Cell_div_ZapA_N"/>
</dbReference>
<evidence type="ECO:0000313" key="4">
    <source>
        <dbReference type="EMBL" id="EJP73410.1"/>
    </source>
</evidence>
<accession>J4X1U2</accession>
<dbReference type="AlphaFoldDB" id="J4X1U2"/>
<dbReference type="SUPFAM" id="SSF102829">
    <property type="entry name" value="Cell division protein ZapA-like"/>
    <property type="match status" value="1"/>
</dbReference>
<reference evidence="4 5" key="1">
    <citation type="journal article" date="2012" name="ISME J.">
        <title>Genomic insights to SAR86, an abundant and uncultivated marine bacterial lineage.</title>
        <authorList>
            <person name="Dupont C.L."/>
            <person name="Rusch D.B."/>
            <person name="Yooseph S."/>
            <person name="Lombardo M.J."/>
            <person name="Richter R.A."/>
            <person name="Valas R."/>
            <person name="Novotny M."/>
            <person name="Yee-Greenbaum J."/>
            <person name="Selengut J.D."/>
            <person name="Haft D.H."/>
            <person name="Halpern A.L."/>
            <person name="Lasken R.S."/>
            <person name="Nealson K."/>
            <person name="Friedman R."/>
            <person name="Venter J.C."/>
        </authorList>
    </citation>
    <scope>NUCLEOTIDE SEQUENCE [LARGE SCALE GENOMIC DNA]</scope>
</reference>
<dbReference type="HOGENOM" id="CLU_2452889_0_0_6"/>
<name>J4X1U2_9GAMM</name>
<evidence type="ECO:0000256" key="3">
    <source>
        <dbReference type="SAM" id="Coils"/>
    </source>
</evidence>
<keyword evidence="2 3" id="KW-0175">Coiled coil</keyword>
<proteinExistence type="inferred from homology"/>
<dbReference type="InterPro" id="IPR036192">
    <property type="entry name" value="Cell_div_ZapA-like_sf"/>
</dbReference>
<evidence type="ECO:0000256" key="2">
    <source>
        <dbReference type="ARBA" id="ARBA00023054"/>
    </source>
</evidence>
<gene>
    <name evidence="4" type="ORF">NT02SARS_0046</name>
</gene>
<sequence>MSNIVKVSLRISGRDLTLACPENEKDQLIKSAKLLNAELENIKDKNNALIIAGLGLANKVLNGKSSSESSISSESVDLQILIDKIDSIL</sequence>
<organism evidence="4 5">
    <name type="scientific">SAR86 cluster bacterium SAR86B</name>
    <dbReference type="NCBI Taxonomy" id="1123867"/>
    <lineage>
        <taxon>Bacteria</taxon>
        <taxon>Pseudomonadati</taxon>
        <taxon>Pseudomonadota</taxon>
        <taxon>Gammaproteobacteria</taxon>
        <taxon>SAR86 cluster</taxon>
    </lineage>
</organism>
<protein>
    <submittedName>
        <fullName evidence="4">Uncharacterized protein</fullName>
    </submittedName>
</protein>